<dbReference type="OrthoDB" id="9809104at2"/>
<dbReference type="AlphaFoldDB" id="A0A330L9N3"/>
<evidence type="ECO:0000313" key="5">
    <source>
        <dbReference type="Proteomes" id="UP000248168"/>
    </source>
</evidence>
<keyword evidence="2" id="KW-0732">Signal</keyword>
<reference evidence="5" key="1">
    <citation type="submission" date="2018-04" db="EMBL/GenBank/DDBJ databases">
        <authorList>
            <person name="Lucker S."/>
            <person name="Sakoula D."/>
        </authorList>
    </citation>
    <scope>NUCLEOTIDE SEQUENCE [LARGE SCALE GENOMIC DNA]</scope>
</reference>
<dbReference type="InterPro" id="IPR002909">
    <property type="entry name" value="IPT_dom"/>
</dbReference>
<dbReference type="SUPFAM" id="SSF81296">
    <property type="entry name" value="E set domains"/>
    <property type="match status" value="1"/>
</dbReference>
<dbReference type="Proteomes" id="UP000248168">
    <property type="component" value="Unassembled WGS sequence"/>
</dbReference>
<evidence type="ECO:0000259" key="3">
    <source>
        <dbReference type="Pfam" id="PF01833"/>
    </source>
</evidence>
<dbReference type="RefSeq" id="WP_146216195.1">
    <property type="nucleotide sequence ID" value="NZ_OUNR01000018.1"/>
</dbReference>
<evidence type="ECO:0000256" key="1">
    <source>
        <dbReference type="SAM" id="MobiDB-lite"/>
    </source>
</evidence>
<feature type="compositionally biased region" description="Low complexity" evidence="1">
    <location>
        <begin position="37"/>
        <end position="57"/>
    </location>
</feature>
<dbReference type="InterPro" id="IPR014756">
    <property type="entry name" value="Ig_E-set"/>
</dbReference>
<feature type="chain" id="PRO_5016316072" description="IPT/TIG domain-containing protein" evidence="2">
    <location>
        <begin position="29"/>
        <end position="156"/>
    </location>
</feature>
<protein>
    <recommendedName>
        <fullName evidence="3">IPT/TIG domain-containing protein</fullName>
    </recommendedName>
</protein>
<dbReference type="InParanoid" id="A0A330L9N3"/>
<feature type="domain" description="IPT/TIG" evidence="3">
    <location>
        <begin position="75"/>
        <end position="146"/>
    </location>
</feature>
<dbReference type="EMBL" id="OUNR01000018">
    <property type="protein sequence ID" value="SPP65997.1"/>
    <property type="molecule type" value="Genomic_DNA"/>
</dbReference>
<name>A0A330L9N3_9BACT</name>
<evidence type="ECO:0000256" key="2">
    <source>
        <dbReference type="SAM" id="SignalP"/>
    </source>
</evidence>
<keyword evidence="5" id="KW-1185">Reference proteome</keyword>
<dbReference type="InterPro" id="IPR013783">
    <property type="entry name" value="Ig-like_fold"/>
</dbReference>
<accession>A0A330L9N3</accession>
<proteinExistence type="predicted"/>
<feature type="signal peptide" evidence="2">
    <location>
        <begin position="1"/>
        <end position="28"/>
    </location>
</feature>
<sequence>MRNRSLMGGVFLFAVLSLGIALSGPSYSAEPEKPTAKSKPSAATKSTAKKAPATGAKYQSAETAGKAPTCFGMAPSIDKVSPDEGKAGDKVTITGTNFGNSDCLRSVSFGPGHAATFKIESDSKISATVPSGGRKGLAMLTVTTASGEVSKTFLMK</sequence>
<feature type="region of interest" description="Disordered" evidence="1">
    <location>
        <begin position="26"/>
        <end position="63"/>
    </location>
</feature>
<dbReference type="CDD" id="cd00102">
    <property type="entry name" value="IPT"/>
    <property type="match status" value="1"/>
</dbReference>
<gene>
    <name evidence="4" type="ORF">NITLEN_50037</name>
</gene>
<dbReference type="Pfam" id="PF01833">
    <property type="entry name" value="TIG"/>
    <property type="match status" value="1"/>
</dbReference>
<organism evidence="4 5">
    <name type="scientific">Nitrospira lenta</name>
    <dbReference type="NCBI Taxonomy" id="1436998"/>
    <lineage>
        <taxon>Bacteria</taxon>
        <taxon>Pseudomonadati</taxon>
        <taxon>Nitrospirota</taxon>
        <taxon>Nitrospiria</taxon>
        <taxon>Nitrospirales</taxon>
        <taxon>Nitrospiraceae</taxon>
        <taxon>Nitrospira</taxon>
    </lineage>
</organism>
<evidence type="ECO:0000313" key="4">
    <source>
        <dbReference type="EMBL" id="SPP65997.1"/>
    </source>
</evidence>
<dbReference type="Gene3D" id="2.60.40.10">
    <property type="entry name" value="Immunoglobulins"/>
    <property type="match status" value="1"/>
</dbReference>